<dbReference type="NCBIfam" id="TIGR02531">
    <property type="entry name" value="yecD_yerC"/>
    <property type="match status" value="1"/>
</dbReference>
<dbReference type="PANTHER" id="PTHR40080:SF1">
    <property type="entry name" value="TRPR-LIKE PROTEIN YERC_YECD"/>
    <property type="match status" value="1"/>
</dbReference>
<accession>A0A1G1VEP0</accession>
<evidence type="ECO:0008006" key="3">
    <source>
        <dbReference type="Google" id="ProtNLM"/>
    </source>
</evidence>
<organism evidence="1 2">
    <name type="scientific">Candidatus Blackburnbacteria bacterium RIFCSPLOWO2_01_FULL_41_27</name>
    <dbReference type="NCBI Taxonomy" id="1797520"/>
    <lineage>
        <taxon>Bacteria</taxon>
        <taxon>Candidatus Blackburniibacteriota</taxon>
    </lineage>
</organism>
<gene>
    <name evidence="1" type="ORF">A3A58_03575</name>
</gene>
<dbReference type="PANTHER" id="PTHR40080">
    <property type="entry name" value="LMO1763 PROTEIN"/>
    <property type="match status" value="1"/>
</dbReference>
<evidence type="ECO:0000313" key="2">
    <source>
        <dbReference type="Proteomes" id="UP000177685"/>
    </source>
</evidence>
<comment type="caution">
    <text evidence="1">The sequence shown here is derived from an EMBL/GenBank/DDBJ whole genome shotgun (WGS) entry which is preliminary data.</text>
</comment>
<dbReference type="EMBL" id="MHCD01000028">
    <property type="protein sequence ID" value="OGY13746.1"/>
    <property type="molecule type" value="Genomic_DNA"/>
</dbReference>
<protein>
    <recommendedName>
        <fullName evidence="3">TrpR like protein, YerC/YecD</fullName>
    </recommendedName>
</protein>
<name>A0A1G1VEP0_9BACT</name>
<dbReference type="Pfam" id="PF01371">
    <property type="entry name" value="Trp_repressor"/>
    <property type="match status" value="1"/>
</dbReference>
<dbReference type="AlphaFoldDB" id="A0A1G1VEP0"/>
<sequence>MGKFNYFAYQNKRLEKLSPNEKESLVFDLINAFAKINNPADSALFLQDLLTENEIQNLAKRLRIAKLILEGLTHEEIVQQLHCSYATITKVRTWLDSAGEGFKRVIQKLPKRKQKPNIKKTPGFGYGLPQIIQYYLATNLETKEKKLLSGFLEELRVKTANDKDLRESSDFRK</sequence>
<dbReference type="Proteomes" id="UP000177685">
    <property type="component" value="Unassembled WGS sequence"/>
</dbReference>
<reference evidence="1 2" key="1">
    <citation type="journal article" date="2016" name="Nat. Commun.">
        <title>Thousands of microbial genomes shed light on interconnected biogeochemical processes in an aquifer system.</title>
        <authorList>
            <person name="Anantharaman K."/>
            <person name="Brown C.T."/>
            <person name="Hug L.A."/>
            <person name="Sharon I."/>
            <person name="Castelle C.J."/>
            <person name="Probst A.J."/>
            <person name="Thomas B.C."/>
            <person name="Singh A."/>
            <person name="Wilkins M.J."/>
            <person name="Karaoz U."/>
            <person name="Brodie E.L."/>
            <person name="Williams K.H."/>
            <person name="Hubbard S.S."/>
            <person name="Banfield J.F."/>
        </authorList>
    </citation>
    <scope>NUCLEOTIDE SEQUENCE [LARGE SCALE GENOMIC DNA]</scope>
</reference>
<dbReference type="InterPro" id="IPR013368">
    <property type="entry name" value="YecD_YerC"/>
</dbReference>
<dbReference type="InterPro" id="IPR010921">
    <property type="entry name" value="Trp_repressor/repl_initiator"/>
</dbReference>
<dbReference type="Gene3D" id="1.10.1270.10">
    <property type="entry name" value="TrpR-like"/>
    <property type="match status" value="1"/>
</dbReference>
<dbReference type="GO" id="GO:0003700">
    <property type="term" value="F:DNA-binding transcription factor activity"/>
    <property type="evidence" value="ECO:0007669"/>
    <property type="project" value="InterPro"/>
</dbReference>
<dbReference type="GO" id="GO:0043565">
    <property type="term" value="F:sequence-specific DNA binding"/>
    <property type="evidence" value="ECO:0007669"/>
    <property type="project" value="InterPro"/>
</dbReference>
<dbReference type="SUPFAM" id="SSF48295">
    <property type="entry name" value="TrpR-like"/>
    <property type="match status" value="1"/>
</dbReference>
<evidence type="ECO:0000313" key="1">
    <source>
        <dbReference type="EMBL" id="OGY13746.1"/>
    </source>
</evidence>
<dbReference type="InterPro" id="IPR000831">
    <property type="entry name" value="Trp_repress"/>
</dbReference>
<proteinExistence type="predicted"/>
<dbReference type="InterPro" id="IPR038116">
    <property type="entry name" value="TrpR-like_sf"/>
</dbReference>